<dbReference type="EMBL" id="JABSTU010000004">
    <property type="protein sequence ID" value="KAH8032745.1"/>
    <property type="molecule type" value="Genomic_DNA"/>
</dbReference>
<feature type="compositionally biased region" description="Gly residues" evidence="2">
    <location>
        <begin position="251"/>
        <end position="263"/>
    </location>
</feature>
<dbReference type="VEuPathDB" id="VectorBase:LOC119161861"/>
<dbReference type="Proteomes" id="UP000821866">
    <property type="component" value="Chromosome 2"/>
</dbReference>
<keyword evidence="4" id="KW-1185">Reference proteome</keyword>
<evidence type="ECO:0000313" key="4">
    <source>
        <dbReference type="Proteomes" id="UP000821866"/>
    </source>
</evidence>
<feature type="compositionally biased region" description="Basic and acidic residues" evidence="2">
    <location>
        <begin position="1"/>
        <end position="15"/>
    </location>
</feature>
<evidence type="ECO:0000256" key="1">
    <source>
        <dbReference type="SAM" id="Coils"/>
    </source>
</evidence>
<feature type="compositionally biased region" description="Low complexity" evidence="2">
    <location>
        <begin position="310"/>
        <end position="321"/>
    </location>
</feature>
<comment type="caution">
    <text evidence="3">The sequence shown here is derived from an EMBL/GenBank/DDBJ whole genome shotgun (WGS) entry which is preliminary data.</text>
</comment>
<gene>
    <name evidence="3" type="ORF">HPB51_001443</name>
</gene>
<evidence type="ECO:0000313" key="3">
    <source>
        <dbReference type="EMBL" id="KAH8032745.1"/>
    </source>
</evidence>
<feature type="coiled-coil region" evidence="1">
    <location>
        <begin position="464"/>
        <end position="518"/>
    </location>
</feature>
<sequence length="537" mass="59009">MRGPHDGLEEARTKNGADVAGTRRRQAGYQGAEVAAEFLRQGCCGLPPGRRRRTNAERSLTLVCPELPYTTSNAWTSDLPCLHPIAATLAVYKSTATERRRRKQQQVFPLRAPAPLWTPRPLPLNRSGGGPENTKQFAAVAVAMGTSSGGLVPYRPREPNPRILRKESKTPASHMHLPPFLAAVSSKPPIKSPSPNTATRVQGPPRAAAFKTKDFTSTVPLPFPLRAAFAANECCASPALPKKNETSGTNSGTGQGSSGGGGKSKAAGGENMTARRSNNGGGVRESDMLGAKPKKPPRMNNMTFTKSSERSSGNSSYNSGNKAFSRTPPFRNSPRQMVQARHRLRHFLIQCMSRRTEIHVDLPDCELEDNRTASCPAPDRITTAAPSRAQTPTPSPSDVAAAELPVDSQQRRAQSSPCSPLTAATHTSTPVRPRATPIRGPQRYAEATYALIEARCYRNTAIENRRLQLEEDRLRFEIKCHEQKMKLKEMELQQRQAEQEAKFKLKELELEALAEERRHNRGYQEAQLEIIKSFITK</sequence>
<feature type="region of interest" description="Disordered" evidence="2">
    <location>
        <begin position="369"/>
        <end position="438"/>
    </location>
</feature>
<dbReference type="VEuPathDB" id="VectorBase:LOC119168483"/>
<feature type="region of interest" description="Disordered" evidence="2">
    <location>
        <begin position="239"/>
        <end position="337"/>
    </location>
</feature>
<feature type="region of interest" description="Disordered" evidence="2">
    <location>
        <begin position="186"/>
        <end position="205"/>
    </location>
</feature>
<feature type="compositionally biased region" description="Polar residues" evidence="2">
    <location>
        <begin position="407"/>
        <end position="430"/>
    </location>
</feature>
<organism evidence="3 4">
    <name type="scientific">Rhipicephalus microplus</name>
    <name type="common">Cattle tick</name>
    <name type="synonym">Boophilus microplus</name>
    <dbReference type="NCBI Taxonomy" id="6941"/>
    <lineage>
        <taxon>Eukaryota</taxon>
        <taxon>Metazoa</taxon>
        <taxon>Ecdysozoa</taxon>
        <taxon>Arthropoda</taxon>
        <taxon>Chelicerata</taxon>
        <taxon>Arachnida</taxon>
        <taxon>Acari</taxon>
        <taxon>Parasitiformes</taxon>
        <taxon>Ixodida</taxon>
        <taxon>Ixodoidea</taxon>
        <taxon>Ixodidae</taxon>
        <taxon>Rhipicephalinae</taxon>
        <taxon>Rhipicephalus</taxon>
        <taxon>Boophilus</taxon>
    </lineage>
</organism>
<protein>
    <submittedName>
        <fullName evidence="3">Uncharacterized protein</fullName>
    </submittedName>
</protein>
<name>A0A9J6EEG0_RHIMP</name>
<dbReference type="AlphaFoldDB" id="A0A9J6EEG0"/>
<reference evidence="3" key="2">
    <citation type="submission" date="2021-09" db="EMBL/GenBank/DDBJ databases">
        <authorList>
            <person name="Jia N."/>
            <person name="Wang J."/>
            <person name="Shi W."/>
            <person name="Du L."/>
            <person name="Sun Y."/>
            <person name="Zhan W."/>
            <person name="Jiang J."/>
            <person name="Wang Q."/>
            <person name="Zhang B."/>
            <person name="Ji P."/>
            <person name="Sakyi L.B."/>
            <person name="Cui X."/>
            <person name="Yuan T."/>
            <person name="Jiang B."/>
            <person name="Yang W."/>
            <person name="Lam T.T.-Y."/>
            <person name="Chang Q."/>
            <person name="Ding S."/>
            <person name="Wang X."/>
            <person name="Zhu J."/>
            <person name="Ruan X."/>
            <person name="Zhao L."/>
            <person name="Wei J."/>
            <person name="Que T."/>
            <person name="Du C."/>
            <person name="Cheng J."/>
            <person name="Dai P."/>
            <person name="Han X."/>
            <person name="Huang E."/>
            <person name="Gao Y."/>
            <person name="Liu J."/>
            <person name="Shao H."/>
            <person name="Ye R."/>
            <person name="Li L."/>
            <person name="Wei W."/>
            <person name="Wang X."/>
            <person name="Wang C."/>
            <person name="Huo Q."/>
            <person name="Li W."/>
            <person name="Guo W."/>
            <person name="Chen H."/>
            <person name="Chen S."/>
            <person name="Zhou L."/>
            <person name="Zhou L."/>
            <person name="Ni X."/>
            <person name="Tian J."/>
            <person name="Zhou Y."/>
            <person name="Sheng Y."/>
            <person name="Liu T."/>
            <person name="Pan Y."/>
            <person name="Xia L."/>
            <person name="Li J."/>
            <person name="Zhao F."/>
            <person name="Cao W."/>
        </authorList>
    </citation>
    <scope>NUCLEOTIDE SEQUENCE</scope>
    <source>
        <strain evidence="3">Rmic-2018</strain>
        <tissue evidence="3">Larvae</tissue>
    </source>
</reference>
<reference evidence="3" key="1">
    <citation type="journal article" date="2020" name="Cell">
        <title>Large-Scale Comparative Analyses of Tick Genomes Elucidate Their Genetic Diversity and Vector Capacities.</title>
        <authorList>
            <consortium name="Tick Genome and Microbiome Consortium (TIGMIC)"/>
            <person name="Jia N."/>
            <person name="Wang J."/>
            <person name="Shi W."/>
            <person name="Du L."/>
            <person name="Sun Y."/>
            <person name="Zhan W."/>
            <person name="Jiang J.F."/>
            <person name="Wang Q."/>
            <person name="Zhang B."/>
            <person name="Ji P."/>
            <person name="Bell-Sakyi L."/>
            <person name="Cui X.M."/>
            <person name="Yuan T.T."/>
            <person name="Jiang B.G."/>
            <person name="Yang W.F."/>
            <person name="Lam T.T."/>
            <person name="Chang Q.C."/>
            <person name="Ding S.J."/>
            <person name="Wang X.J."/>
            <person name="Zhu J.G."/>
            <person name="Ruan X.D."/>
            <person name="Zhao L."/>
            <person name="Wei J.T."/>
            <person name="Ye R.Z."/>
            <person name="Que T.C."/>
            <person name="Du C.H."/>
            <person name="Zhou Y.H."/>
            <person name="Cheng J.X."/>
            <person name="Dai P.F."/>
            <person name="Guo W.B."/>
            <person name="Han X.H."/>
            <person name="Huang E.J."/>
            <person name="Li L.F."/>
            <person name="Wei W."/>
            <person name="Gao Y.C."/>
            <person name="Liu J.Z."/>
            <person name="Shao H.Z."/>
            <person name="Wang X."/>
            <person name="Wang C.C."/>
            <person name="Yang T.C."/>
            <person name="Huo Q.B."/>
            <person name="Li W."/>
            <person name="Chen H.Y."/>
            <person name="Chen S.E."/>
            <person name="Zhou L.G."/>
            <person name="Ni X.B."/>
            <person name="Tian J.H."/>
            <person name="Sheng Y."/>
            <person name="Liu T."/>
            <person name="Pan Y.S."/>
            <person name="Xia L.Y."/>
            <person name="Li J."/>
            <person name="Zhao F."/>
            <person name="Cao W.C."/>
        </authorList>
    </citation>
    <scope>NUCLEOTIDE SEQUENCE</scope>
    <source>
        <strain evidence="3">Rmic-2018</strain>
    </source>
</reference>
<keyword evidence="1" id="KW-0175">Coiled coil</keyword>
<accession>A0A9J6EEG0</accession>
<evidence type="ECO:0000256" key="2">
    <source>
        <dbReference type="SAM" id="MobiDB-lite"/>
    </source>
</evidence>
<feature type="compositionally biased region" description="Low complexity" evidence="2">
    <location>
        <begin position="186"/>
        <end position="195"/>
    </location>
</feature>
<proteinExistence type="predicted"/>
<feature type="region of interest" description="Disordered" evidence="2">
    <location>
        <begin position="1"/>
        <end position="25"/>
    </location>
</feature>